<accession>A0A1I5RXH3</accession>
<comment type="similarity">
    <text evidence="9">Belongs to the SecD/SecF family. SecD subfamily.</text>
</comment>
<evidence type="ECO:0000313" key="11">
    <source>
        <dbReference type="EMBL" id="SFP62686.1"/>
    </source>
</evidence>
<evidence type="ECO:0000256" key="7">
    <source>
        <dbReference type="ARBA" id="ARBA00023010"/>
    </source>
</evidence>
<comment type="subcellular location">
    <subcellularLocation>
        <location evidence="1 9">Cell membrane</location>
        <topology evidence="1 9">Multi-pass membrane protein</topology>
    </subcellularLocation>
</comment>
<dbReference type="Gene3D" id="3.30.70.3220">
    <property type="match status" value="1"/>
</dbReference>
<dbReference type="Gene3D" id="1.20.1640.10">
    <property type="entry name" value="Multidrug efflux transporter AcrB transmembrane domain"/>
    <property type="match status" value="1"/>
</dbReference>
<dbReference type="AlphaFoldDB" id="A0A1I5RXH3"/>
<keyword evidence="8 9" id="KW-0472">Membrane</keyword>
<keyword evidence="3 9" id="KW-1003">Cell membrane</keyword>
<comment type="caution">
    <text evidence="9">Lacks conserved residue(s) required for the propagation of feature annotation.</text>
</comment>
<dbReference type="EMBL" id="FOXI01000005">
    <property type="protein sequence ID" value="SFP62686.1"/>
    <property type="molecule type" value="Genomic_DNA"/>
</dbReference>
<comment type="subunit">
    <text evidence="9">Part of the protein translocation apparatus. Forms a complex with SecF.</text>
</comment>
<protein>
    <recommendedName>
        <fullName evidence="9">Protein-export membrane protein SecD</fullName>
    </recommendedName>
</protein>
<dbReference type="GO" id="GO:0065002">
    <property type="term" value="P:intracellular protein transmembrane transport"/>
    <property type="evidence" value="ECO:0007669"/>
    <property type="project" value="UniProtKB-UniRule"/>
</dbReference>
<evidence type="ECO:0000256" key="5">
    <source>
        <dbReference type="ARBA" id="ARBA00022927"/>
    </source>
</evidence>
<sequence>MADEGGTWASIKENWRVVLLVLIVLASVFALFSPTLAPSTDTPGSTANGSAADTGVTNLQFGLELSGGTRIQAPLVGVHATGVDIPEGTERATIRQGVAAGLENASAQDVAVRFPGEYGDTTQQTTVVEVRTANVTAAQLDAALNEAGYEADNTYNRVSGITQQTAVTVLRQKVNEAGLSGGTVRVVGGDVIVVEVPNANQTAVRDLIESRGQVLIQAYHQNENGTYVRTTVMDSDDLRQVGNAQQIQGGQGAEVGVVVADDSAEDVQQRFVDTGLAQEGGTECSYEQSPNSTEPCILLVQDGQVLNSFAVDEGLAEPMRTGEWADDPQFRLTTGNLSTAQEVAINLRAGALPTELDLNQNSMLYVDPSQSDRFKTDSLIAGIAAVLAVSGVVFARYQRVEVAGPMIVTALSEVVILMGAAAAIGYPIDLSVIAGFVAAIGTGVDDLIIIADEVMSEGEVTSQRVFQSRFRKAFWVIGAAAATTIVALSPLAVLSLGQLRGFAIFTILGVLVGVLVTRPAYGDILRSLLTGKH</sequence>
<dbReference type="PANTHER" id="PTHR30081:SF1">
    <property type="entry name" value="PROTEIN TRANSLOCASE SUBUNIT SECD"/>
    <property type="match status" value="1"/>
</dbReference>
<evidence type="ECO:0000256" key="9">
    <source>
        <dbReference type="HAMAP-Rule" id="MF_01463"/>
    </source>
</evidence>
<dbReference type="InterPro" id="IPR022813">
    <property type="entry name" value="SecD/SecF_arch_bac"/>
</dbReference>
<feature type="domain" description="Protein export membrane protein SecD/SecF C-terminal" evidence="10">
    <location>
        <begin position="357"/>
        <end position="516"/>
    </location>
</feature>
<dbReference type="InterPro" id="IPR024912">
    <property type="entry name" value="SecD_arc"/>
</dbReference>
<feature type="transmembrane region" description="Helical" evidence="9">
    <location>
        <begin position="407"/>
        <end position="426"/>
    </location>
</feature>
<feature type="transmembrane region" description="Helical" evidence="9">
    <location>
        <begin position="473"/>
        <end position="493"/>
    </location>
</feature>
<keyword evidence="12" id="KW-1185">Reference proteome</keyword>
<proteinExistence type="inferred from homology"/>
<keyword evidence="2 9" id="KW-0813">Transport</keyword>
<dbReference type="InterPro" id="IPR048634">
    <property type="entry name" value="SecD_SecF_C"/>
</dbReference>
<gene>
    <name evidence="9" type="primary">secD</name>
    <name evidence="11" type="ORF">SAMN05216277_105172</name>
</gene>
<dbReference type="GO" id="GO:0006605">
    <property type="term" value="P:protein targeting"/>
    <property type="evidence" value="ECO:0007669"/>
    <property type="project" value="UniProtKB-UniRule"/>
</dbReference>
<name>A0A1I5RXH3_9EURY</name>
<evidence type="ECO:0000256" key="2">
    <source>
        <dbReference type="ARBA" id="ARBA00022448"/>
    </source>
</evidence>
<dbReference type="HAMAP" id="MF_01463_A">
    <property type="entry name" value="SecD_A"/>
    <property type="match status" value="1"/>
</dbReference>
<keyword evidence="4 9" id="KW-0812">Transmembrane</keyword>
<organism evidence="11 12">
    <name type="scientific">Halolamina pelagica</name>
    <dbReference type="NCBI Taxonomy" id="699431"/>
    <lineage>
        <taxon>Archaea</taxon>
        <taxon>Methanobacteriati</taxon>
        <taxon>Methanobacteriota</taxon>
        <taxon>Stenosarchaea group</taxon>
        <taxon>Halobacteria</taxon>
        <taxon>Halobacteriales</taxon>
        <taxon>Haloferacaceae</taxon>
    </lineage>
</organism>
<evidence type="ECO:0000256" key="6">
    <source>
        <dbReference type="ARBA" id="ARBA00022989"/>
    </source>
</evidence>
<dbReference type="Pfam" id="PF02355">
    <property type="entry name" value="SecD_SecF_C"/>
    <property type="match status" value="1"/>
</dbReference>
<reference evidence="12" key="1">
    <citation type="submission" date="2016-10" db="EMBL/GenBank/DDBJ databases">
        <authorList>
            <person name="Varghese N."/>
            <person name="Submissions S."/>
        </authorList>
    </citation>
    <scope>NUCLEOTIDE SEQUENCE [LARGE SCALE GENOMIC DNA]</scope>
    <source>
        <strain evidence="12">CGMCC 1.10329</strain>
    </source>
</reference>
<feature type="transmembrane region" description="Helical" evidence="9">
    <location>
        <begin position="499"/>
        <end position="517"/>
    </location>
</feature>
<dbReference type="RefSeq" id="WP_074877769.1">
    <property type="nucleotide sequence ID" value="NZ_FOXI01000005.1"/>
</dbReference>
<feature type="transmembrane region" description="Helical" evidence="9">
    <location>
        <begin position="378"/>
        <end position="395"/>
    </location>
</feature>
<dbReference type="Proteomes" id="UP000183769">
    <property type="component" value="Unassembled WGS sequence"/>
</dbReference>
<evidence type="ECO:0000256" key="4">
    <source>
        <dbReference type="ARBA" id="ARBA00022692"/>
    </source>
</evidence>
<keyword evidence="7 9" id="KW-0811">Translocation</keyword>
<keyword evidence="5 9" id="KW-0653">Protein transport</keyword>
<evidence type="ECO:0000256" key="3">
    <source>
        <dbReference type="ARBA" id="ARBA00022475"/>
    </source>
</evidence>
<dbReference type="PANTHER" id="PTHR30081">
    <property type="entry name" value="PROTEIN-EXPORT MEMBRANE PROTEIN SEC"/>
    <property type="match status" value="1"/>
</dbReference>
<comment type="function">
    <text evidence="9">Involved in protein export.</text>
</comment>
<dbReference type="SUPFAM" id="SSF82866">
    <property type="entry name" value="Multidrug efflux transporter AcrB transmembrane domain"/>
    <property type="match status" value="1"/>
</dbReference>
<evidence type="ECO:0000313" key="12">
    <source>
        <dbReference type="Proteomes" id="UP000183769"/>
    </source>
</evidence>
<evidence type="ECO:0000259" key="10">
    <source>
        <dbReference type="Pfam" id="PF02355"/>
    </source>
</evidence>
<feature type="transmembrane region" description="Helical" evidence="9">
    <location>
        <begin position="17"/>
        <end position="37"/>
    </location>
</feature>
<evidence type="ECO:0000256" key="8">
    <source>
        <dbReference type="ARBA" id="ARBA00023136"/>
    </source>
</evidence>
<keyword evidence="6 9" id="KW-1133">Transmembrane helix</keyword>
<evidence type="ECO:0000256" key="1">
    <source>
        <dbReference type="ARBA" id="ARBA00004651"/>
    </source>
</evidence>
<dbReference type="OrthoDB" id="146638at2157"/>
<dbReference type="GO" id="GO:0005886">
    <property type="term" value="C:plasma membrane"/>
    <property type="evidence" value="ECO:0007669"/>
    <property type="project" value="UniProtKB-SubCell"/>
</dbReference>